<organism evidence="3 4">
    <name type="scientific">Paracoccus pantotrophus</name>
    <name type="common">Thiosphaera pantotropha</name>
    <dbReference type="NCBI Taxonomy" id="82367"/>
    <lineage>
        <taxon>Bacteria</taxon>
        <taxon>Pseudomonadati</taxon>
        <taxon>Pseudomonadota</taxon>
        <taxon>Alphaproteobacteria</taxon>
        <taxon>Rhodobacterales</taxon>
        <taxon>Paracoccaceae</taxon>
        <taxon>Paracoccus</taxon>
    </lineage>
</organism>
<dbReference type="PANTHER" id="PTHR41287">
    <property type="match status" value="1"/>
</dbReference>
<dbReference type="PANTHER" id="PTHR41287:SF1">
    <property type="entry name" value="PROTEIN YMFN"/>
    <property type="match status" value="1"/>
</dbReference>
<feature type="domain" description="Terminase large subunit-like ATPase" evidence="1">
    <location>
        <begin position="52"/>
        <end position="195"/>
    </location>
</feature>
<dbReference type="GeneID" id="51372023"/>
<gene>
    <name evidence="3" type="ORF">BDE18_1283</name>
</gene>
<evidence type="ECO:0000313" key="3">
    <source>
        <dbReference type="EMBL" id="RKS51991.1"/>
    </source>
</evidence>
<dbReference type="Gene3D" id="3.40.50.300">
    <property type="entry name" value="P-loop containing nucleotide triphosphate hydrolases"/>
    <property type="match status" value="1"/>
</dbReference>
<name>A0ABX9SD26_PARPN</name>
<feature type="domain" description="Terminase large subunit-like endonuclease" evidence="2">
    <location>
        <begin position="411"/>
        <end position="491"/>
    </location>
</feature>
<reference evidence="3" key="1">
    <citation type="submission" date="2018-10" db="EMBL/GenBank/DDBJ databases">
        <title>Genomic Encyclopedia of Archaeal and Bacterial Type Strains, Phase II (KMG-II): from individual species to whole genera.</title>
        <authorList>
            <person name="Goeker M."/>
        </authorList>
    </citation>
    <scope>NUCLEOTIDE SEQUENCE [LARGE SCALE GENOMIC DNA]</scope>
    <source>
        <strain evidence="3">DSM 2944</strain>
    </source>
</reference>
<dbReference type="InterPro" id="IPR027417">
    <property type="entry name" value="P-loop_NTPase"/>
</dbReference>
<dbReference type="InterPro" id="IPR005021">
    <property type="entry name" value="Terminase_largesu-like"/>
</dbReference>
<proteinExistence type="predicted"/>
<keyword evidence="4" id="KW-1185">Reference proteome</keyword>
<dbReference type="InterPro" id="IPR046462">
    <property type="entry name" value="TerL_nuclease"/>
</dbReference>
<sequence>MARPTKQASLAIRFFENLHIPEGKLAGNKVKLAKYQRQFLNGALKPDVMVACLSIGRGNGKTALCAGLALAEVMGALHDDPQPKREVLLVARNRDQGKVAFNFVLGFIEGLPDEERELFDIRRGQRLEAEYHGSGGGIVRVIPADGKSILGGAPTMAILDERASWNPDKGQELENAILSGLGKRDGRAFIISTSAPDDANAFSRWLDQPPPGTYVQEHRPEEGCAPDDVDAIKIANPGAVEGIGSTIDWLKAQAARAIARGGSALASYRNLNLNQRVNVETGSVLVTTDEWLAAEVATLPPREGICIFGADLGGSRSQTAGALYWPQTGRAEVWGAFPSNPSLADRGAADGVGRRYVDMADRGELWTLGDLIVPPADWLRRMLDVADGYPIACIVGDRFREAEFREAMQAAGMRMPFVPRGNGFKDGGEDVERFRSALFDGKVRTLPSLLLRSAMSEAIVVIDDSGNEKLTKKRSLGRIDAASALVVAVAEGQRRAAVKRGPARIAWAN</sequence>
<dbReference type="InterPro" id="IPR046461">
    <property type="entry name" value="TerL_ATPase"/>
</dbReference>
<protein>
    <submittedName>
        <fullName evidence="3">Phage terminase large subunit-like protein</fullName>
    </submittedName>
</protein>
<dbReference type="EMBL" id="RBLI01000001">
    <property type="protein sequence ID" value="RKS51991.1"/>
    <property type="molecule type" value="Genomic_DNA"/>
</dbReference>
<dbReference type="Pfam" id="PF03354">
    <property type="entry name" value="TerL_ATPase"/>
    <property type="match status" value="1"/>
</dbReference>
<dbReference type="Proteomes" id="UP000273626">
    <property type="component" value="Unassembled WGS sequence"/>
</dbReference>
<dbReference type="RefSeq" id="WP_208852080.1">
    <property type="nucleotide sequence ID" value="NZ_CP044426.1"/>
</dbReference>
<evidence type="ECO:0000259" key="1">
    <source>
        <dbReference type="Pfam" id="PF03354"/>
    </source>
</evidence>
<accession>A0ABX9SD26</accession>
<dbReference type="Pfam" id="PF20441">
    <property type="entry name" value="TerL_nuclease"/>
    <property type="match status" value="1"/>
</dbReference>
<evidence type="ECO:0000259" key="2">
    <source>
        <dbReference type="Pfam" id="PF20441"/>
    </source>
</evidence>
<evidence type="ECO:0000313" key="4">
    <source>
        <dbReference type="Proteomes" id="UP000273626"/>
    </source>
</evidence>
<comment type="caution">
    <text evidence="3">The sequence shown here is derived from an EMBL/GenBank/DDBJ whole genome shotgun (WGS) entry which is preliminary data.</text>
</comment>